<dbReference type="EMBL" id="WTYB01000002">
    <property type="protein sequence ID" value="MXP38873.1"/>
    <property type="molecule type" value="Genomic_DNA"/>
</dbReference>
<dbReference type="SUPFAM" id="SSF50621">
    <property type="entry name" value="Alanine racemase C-terminal domain-like"/>
    <property type="match status" value="1"/>
</dbReference>
<gene>
    <name evidence="12" type="primary">alr</name>
    <name evidence="11" type="ORF">FHS52_002008</name>
    <name evidence="12" type="ORF">GRI59_09670</name>
</gene>
<dbReference type="InterPro" id="IPR001608">
    <property type="entry name" value="Ala_racemase_N"/>
</dbReference>
<comment type="function">
    <text evidence="7">Catalyzes the interconversion of L-alanine and D-alanine. May also act on other amino acids.</text>
</comment>
<protein>
    <recommendedName>
        <fullName evidence="4 7">Alanine racemase</fullName>
        <ecNumber evidence="4 7">5.1.1.1</ecNumber>
    </recommendedName>
</protein>
<comment type="cofactor">
    <cofactor evidence="2 7 8">
        <name>pyridoxal 5'-phosphate</name>
        <dbReference type="ChEBI" id="CHEBI:597326"/>
    </cofactor>
</comment>
<dbReference type="InterPro" id="IPR029066">
    <property type="entry name" value="PLP-binding_barrel"/>
</dbReference>
<dbReference type="PANTHER" id="PTHR30511:SF0">
    <property type="entry name" value="ALANINE RACEMASE, CATABOLIC-RELATED"/>
    <property type="match status" value="1"/>
</dbReference>
<dbReference type="Proteomes" id="UP000430021">
    <property type="component" value="Unassembled WGS sequence"/>
</dbReference>
<dbReference type="Gene3D" id="2.40.37.10">
    <property type="entry name" value="Lyase, Ornithine Decarboxylase, Chain A, domain 1"/>
    <property type="match status" value="1"/>
</dbReference>
<dbReference type="PRINTS" id="PR00992">
    <property type="entry name" value="ALARACEMASE"/>
</dbReference>
<dbReference type="PANTHER" id="PTHR30511">
    <property type="entry name" value="ALANINE RACEMASE"/>
    <property type="match status" value="1"/>
</dbReference>
<evidence type="ECO:0000256" key="3">
    <source>
        <dbReference type="ARBA" id="ARBA00007880"/>
    </source>
</evidence>
<dbReference type="OrthoDB" id="9813814at2"/>
<dbReference type="RefSeq" id="WP_160760970.1">
    <property type="nucleotide sequence ID" value="NZ_BAAADZ010000010.1"/>
</dbReference>
<feature type="binding site" evidence="7 9">
    <location>
        <position position="146"/>
    </location>
    <ligand>
        <name>substrate</name>
    </ligand>
</feature>
<organism evidence="12 13">
    <name type="scientific">Erythrobacter ramosus</name>
    <dbReference type="NCBI Taxonomy" id="35811"/>
    <lineage>
        <taxon>Bacteria</taxon>
        <taxon>Pseudomonadati</taxon>
        <taxon>Pseudomonadota</taxon>
        <taxon>Alphaproteobacteria</taxon>
        <taxon>Sphingomonadales</taxon>
        <taxon>Erythrobacteraceae</taxon>
        <taxon>Erythrobacter/Porphyrobacter group</taxon>
        <taxon>Erythrobacter</taxon>
    </lineage>
</organism>
<dbReference type="InterPro" id="IPR020622">
    <property type="entry name" value="Ala_racemase_pyridoxalP-BS"/>
</dbReference>
<dbReference type="GO" id="GO:0008784">
    <property type="term" value="F:alanine racemase activity"/>
    <property type="evidence" value="ECO:0007669"/>
    <property type="project" value="UniProtKB-UniRule"/>
</dbReference>
<evidence type="ECO:0000313" key="14">
    <source>
        <dbReference type="Proteomes" id="UP000548685"/>
    </source>
</evidence>
<evidence type="ECO:0000256" key="5">
    <source>
        <dbReference type="ARBA" id="ARBA00022898"/>
    </source>
</evidence>
<dbReference type="SUPFAM" id="SSF51419">
    <property type="entry name" value="PLP-binding barrel"/>
    <property type="match status" value="1"/>
</dbReference>
<comment type="pathway">
    <text evidence="7">Amino-acid biosynthesis; D-alanine biosynthesis; D-alanine from L-alanine: step 1/1.</text>
</comment>
<evidence type="ECO:0000256" key="4">
    <source>
        <dbReference type="ARBA" id="ARBA00013089"/>
    </source>
</evidence>
<dbReference type="PROSITE" id="PS00395">
    <property type="entry name" value="ALANINE_RACEMASE"/>
    <property type="match status" value="1"/>
</dbReference>
<evidence type="ECO:0000256" key="6">
    <source>
        <dbReference type="ARBA" id="ARBA00023235"/>
    </source>
</evidence>
<reference evidence="11 14" key="2">
    <citation type="submission" date="2020-08" db="EMBL/GenBank/DDBJ databases">
        <title>Genomic Encyclopedia of Type Strains, Phase IV (KMG-IV): sequencing the most valuable type-strain genomes for metagenomic binning, comparative biology and taxonomic classification.</title>
        <authorList>
            <person name="Goeker M."/>
        </authorList>
    </citation>
    <scope>NUCLEOTIDE SEQUENCE [LARGE SCALE GENOMIC DNA]</scope>
    <source>
        <strain evidence="11 14">DSM 8510</strain>
    </source>
</reference>
<dbReference type="Proteomes" id="UP000548685">
    <property type="component" value="Unassembled WGS sequence"/>
</dbReference>
<dbReference type="HAMAP" id="MF_01201">
    <property type="entry name" value="Ala_racemase"/>
    <property type="match status" value="1"/>
</dbReference>
<dbReference type="NCBIfam" id="TIGR00492">
    <property type="entry name" value="alr"/>
    <property type="match status" value="1"/>
</dbReference>
<dbReference type="InterPro" id="IPR000821">
    <property type="entry name" value="Ala_racemase"/>
</dbReference>
<dbReference type="GO" id="GO:0030170">
    <property type="term" value="F:pyridoxal phosphate binding"/>
    <property type="evidence" value="ECO:0007669"/>
    <property type="project" value="UniProtKB-UniRule"/>
</dbReference>
<evidence type="ECO:0000313" key="13">
    <source>
        <dbReference type="Proteomes" id="UP000430021"/>
    </source>
</evidence>
<feature type="active site" description="Proton acceptor; specific for D-alanine" evidence="7">
    <location>
        <position position="52"/>
    </location>
</feature>
<keyword evidence="6 7" id="KW-0413">Isomerase</keyword>
<proteinExistence type="inferred from homology"/>
<evidence type="ECO:0000256" key="9">
    <source>
        <dbReference type="PIRSR" id="PIRSR600821-52"/>
    </source>
</evidence>
<feature type="active site" description="Proton acceptor; specific for L-alanine" evidence="7">
    <location>
        <position position="263"/>
    </location>
</feature>
<dbReference type="InterPro" id="IPR009006">
    <property type="entry name" value="Ala_racemase/Decarboxylase_C"/>
</dbReference>
<dbReference type="EC" id="5.1.1.1" evidence="4 7"/>
<feature type="binding site" evidence="7 9">
    <location>
        <position position="311"/>
    </location>
    <ligand>
        <name>substrate</name>
    </ligand>
</feature>
<keyword evidence="5 7" id="KW-0663">Pyridoxal phosphate</keyword>
<reference evidence="12 13" key="1">
    <citation type="submission" date="2019-12" db="EMBL/GenBank/DDBJ databases">
        <title>Genomic-based taxomic classification of the family Erythrobacteraceae.</title>
        <authorList>
            <person name="Xu L."/>
        </authorList>
    </citation>
    <scope>NUCLEOTIDE SEQUENCE [LARGE SCALE GENOMIC DNA]</scope>
    <source>
        <strain evidence="12 13">JCM 10282</strain>
    </source>
</reference>
<dbReference type="AlphaFoldDB" id="A0A6I4UN69"/>
<accession>A0A6I4UN69</accession>
<evidence type="ECO:0000256" key="1">
    <source>
        <dbReference type="ARBA" id="ARBA00000316"/>
    </source>
</evidence>
<comment type="similarity">
    <text evidence="3 7">Belongs to the alanine racemase family.</text>
</comment>
<dbReference type="Pfam" id="PF01168">
    <property type="entry name" value="Ala_racemase_N"/>
    <property type="match status" value="1"/>
</dbReference>
<dbReference type="GO" id="GO:0030632">
    <property type="term" value="P:D-alanine biosynthetic process"/>
    <property type="evidence" value="ECO:0007669"/>
    <property type="project" value="UniProtKB-UniRule"/>
</dbReference>
<sequence length="361" mass="37450">MTDNASGGERADRSVPLPPASLRLTVDRGALDSNWRALDALSGSAKAGAAVKADAYGLGAATCVPVLRDAGCETFFVAHWSEVAGVIAHVPPQQVAVLHGVLNEAECAYARAVGAVPVINSLEQAERWSASGGRRCHLMVDTGINRLGIAASEANDAAIAALDIDILMSHLASADEADSAMNPRQLAAFRGVLGAIPHRRASLANSAGIALGADYAFNLTRPGLALYGGVPRPELAAAIRPVAQVQAAILQTRALAAGESVGYNATFTAPAPMRVATVSMGYADGFLRARGPGNDFSHHGRRLPILGKVSMDMVVIDLTAAHDLAAGDWVDVPWNIGDAAQQTGLSPYEMLTVIGGRLRRG</sequence>
<feature type="domain" description="Alanine racemase C-terminal" evidence="10">
    <location>
        <begin position="242"/>
        <end position="361"/>
    </location>
</feature>
<evidence type="ECO:0000259" key="10">
    <source>
        <dbReference type="SMART" id="SM01005"/>
    </source>
</evidence>
<comment type="caution">
    <text evidence="12">The sequence shown here is derived from an EMBL/GenBank/DDBJ whole genome shotgun (WGS) entry which is preliminary data.</text>
</comment>
<evidence type="ECO:0000256" key="2">
    <source>
        <dbReference type="ARBA" id="ARBA00001933"/>
    </source>
</evidence>
<feature type="modified residue" description="N6-(pyridoxal phosphate)lysine" evidence="7 8">
    <location>
        <position position="52"/>
    </location>
</feature>
<dbReference type="GO" id="GO:0005829">
    <property type="term" value="C:cytosol"/>
    <property type="evidence" value="ECO:0007669"/>
    <property type="project" value="TreeGrafter"/>
</dbReference>
<evidence type="ECO:0000256" key="8">
    <source>
        <dbReference type="PIRSR" id="PIRSR600821-50"/>
    </source>
</evidence>
<evidence type="ECO:0000313" key="11">
    <source>
        <dbReference type="EMBL" id="MBB3776039.1"/>
    </source>
</evidence>
<name>A0A6I4UN69_9SPHN</name>
<evidence type="ECO:0000313" key="12">
    <source>
        <dbReference type="EMBL" id="MXP38873.1"/>
    </source>
</evidence>
<evidence type="ECO:0000256" key="7">
    <source>
        <dbReference type="HAMAP-Rule" id="MF_01201"/>
    </source>
</evidence>
<dbReference type="Pfam" id="PF00842">
    <property type="entry name" value="Ala_racemase_C"/>
    <property type="match status" value="1"/>
</dbReference>
<keyword evidence="14" id="KW-1185">Reference proteome</keyword>
<dbReference type="SMART" id="SM01005">
    <property type="entry name" value="Ala_racemase_C"/>
    <property type="match status" value="1"/>
</dbReference>
<dbReference type="EMBL" id="JACICE010000002">
    <property type="protein sequence ID" value="MBB3776039.1"/>
    <property type="molecule type" value="Genomic_DNA"/>
</dbReference>
<dbReference type="Gene3D" id="3.20.20.10">
    <property type="entry name" value="Alanine racemase"/>
    <property type="match status" value="1"/>
</dbReference>
<dbReference type="CDD" id="cd00430">
    <property type="entry name" value="PLPDE_III_AR"/>
    <property type="match status" value="1"/>
</dbReference>
<dbReference type="UniPathway" id="UPA00042">
    <property type="reaction ID" value="UER00497"/>
</dbReference>
<comment type="catalytic activity">
    <reaction evidence="1 7">
        <text>L-alanine = D-alanine</text>
        <dbReference type="Rhea" id="RHEA:20249"/>
        <dbReference type="ChEBI" id="CHEBI:57416"/>
        <dbReference type="ChEBI" id="CHEBI:57972"/>
        <dbReference type="EC" id="5.1.1.1"/>
    </reaction>
</comment>
<dbReference type="InterPro" id="IPR011079">
    <property type="entry name" value="Ala_racemase_C"/>
</dbReference>